<feature type="binding site" evidence="11">
    <location>
        <position position="177"/>
    </location>
    <ligand>
        <name>Zn(2+)</name>
        <dbReference type="ChEBI" id="CHEBI:29105"/>
        <label>2</label>
    </ligand>
</feature>
<comment type="subunit">
    <text evidence="11">Homodimer.</text>
</comment>
<comment type="subcellular location">
    <subcellularLocation>
        <location evidence="11">Cytoplasm</location>
    </subcellularLocation>
</comment>
<dbReference type="AlphaFoldDB" id="A0A2N6SG48"/>
<dbReference type="Gene3D" id="2.10.230.10">
    <property type="entry name" value="Heat shock protein DnaJ, cysteine-rich domain"/>
    <property type="match status" value="1"/>
</dbReference>
<keyword evidence="1 11" id="KW-0963">Cytoplasm</keyword>
<dbReference type="InterPro" id="IPR002939">
    <property type="entry name" value="DnaJ_C"/>
</dbReference>
<dbReference type="NCBIfam" id="NF008035">
    <property type="entry name" value="PRK10767.1"/>
    <property type="match status" value="1"/>
</dbReference>
<evidence type="ECO:0000256" key="4">
    <source>
        <dbReference type="ARBA" id="ARBA00022737"/>
    </source>
</evidence>
<protein>
    <recommendedName>
        <fullName evidence="10 11">Chaperone protein DnaJ</fullName>
    </recommendedName>
</protein>
<dbReference type="GO" id="GO:0005524">
    <property type="term" value="F:ATP binding"/>
    <property type="evidence" value="ECO:0007669"/>
    <property type="project" value="InterPro"/>
</dbReference>
<feature type="binding site" evidence="11">
    <location>
        <position position="174"/>
    </location>
    <ligand>
        <name>Zn(2+)</name>
        <dbReference type="ChEBI" id="CHEBI:29105"/>
        <label>2</label>
    </ligand>
</feature>
<evidence type="ECO:0000256" key="1">
    <source>
        <dbReference type="ARBA" id="ARBA00022490"/>
    </source>
</evidence>
<feature type="binding site" evidence="11">
    <location>
        <position position="160"/>
    </location>
    <ligand>
        <name>Zn(2+)</name>
        <dbReference type="ChEBI" id="CHEBI:29105"/>
        <label>1</label>
    </ligand>
</feature>
<dbReference type="Proteomes" id="UP000235670">
    <property type="component" value="Unassembled WGS sequence"/>
</dbReference>
<dbReference type="FunFam" id="2.60.260.20:FF:000005">
    <property type="entry name" value="Chaperone protein dnaJ 1, mitochondrial"/>
    <property type="match status" value="1"/>
</dbReference>
<feature type="binding site" evidence="11">
    <location>
        <position position="214"/>
    </location>
    <ligand>
        <name>Zn(2+)</name>
        <dbReference type="ChEBI" id="CHEBI:29105"/>
        <label>1</label>
    </ligand>
</feature>
<dbReference type="InterPro" id="IPR008971">
    <property type="entry name" value="HSP40/DnaJ_pept-bd"/>
</dbReference>
<keyword evidence="7 11" id="KW-0346">Stress response</keyword>
<dbReference type="Pfam" id="PF00684">
    <property type="entry name" value="DnaJ_CXXCXGXG"/>
    <property type="match status" value="1"/>
</dbReference>
<evidence type="ECO:0000259" key="14">
    <source>
        <dbReference type="PROSITE" id="PS51188"/>
    </source>
</evidence>
<dbReference type="PROSITE" id="PS50076">
    <property type="entry name" value="DNAJ_2"/>
    <property type="match status" value="1"/>
</dbReference>
<evidence type="ECO:0000313" key="15">
    <source>
        <dbReference type="EMBL" id="PMC52893.1"/>
    </source>
</evidence>
<comment type="cofactor">
    <cofactor evidence="11">
        <name>Zn(2+)</name>
        <dbReference type="ChEBI" id="CHEBI:29105"/>
    </cofactor>
    <text evidence="11">Binds 2 Zn(2+) ions per monomer.</text>
</comment>
<dbReference type="RefSeq" id="WP_102189575.1">
    <property type="nucleotide sequence ID" value="NZ_CAUUSG010000008.1"/>
</dbReference>
<evidence type="ECO:0000256" key="7">
    <source>
        <dbReference type="ARBA" id="ARBA00023016"/>
    </source>
</evidence>
<feature type="binding site" evidence="11">
    <location>
        <position position="203"/>
    </location>
    <ligand>
        <name>Zn(2+)</name>
        <dbReference type="ChEBI" id="CHEBI:29105"/>
        <label>2</label>
    </ligand>
</feature>
<dbReference type="GO" id="GO:0031072">
    <property type="term" value="F:heat shock protein binding"/>
    <property type="evidence" value="ECO:0007669"/>
    <property type="project" value="InterPro"/>
</dbReference>
<dbReference type="PROSITE" id="PS00636">
    <property type="entry name" value="DNAJ_1"/>
    <property type="match status" value="1"/>
</dbReference>
<feature type="binding site" evidence="11">
    <location>
        <position position="200"/>
    </location>
    <ligand>
        <name>Zn(2+)</name>
        <dbReference type="ChEBI" id="CHEBI:29105"/>
        <label>2</label>
    </ligand>
</feature>
<name>A0A2N6SG48_9BACL</name>
<feature type="repeat" description="CXXCXGXG motif" evidence="11">
    <location>
        <begin position="214"/>
        <end position="221"/>
    </location>
</feature>
<evidence type="ECO:0000256" key="12">
    <source>
        <dbReference type="PROSITE-ProRule" id="PRU00546"/>
    </source>
</evidence>
<evidence type="ECO:0000256" key="6">
    <source>
        <dbReference type="ARBA" id="ARBA00022833"/>
    </source>
</evidence>
<accession>A0A2N6SG48</accession>
<dbReference type="CDD" id="cd10719">
    <property type="entry name" value="DnaJ_zf"/>
    <property type="match status" value="1"/>
</dbReference>
<comment type="caution">
    <text evidence="15">The sequence shown here is derived from an EMBL/GenBank/DDBJ whole genome shotgun (WGS) entry which is preliminary data.</text>
</comment>
<dbReference type="SUPFAM" id="SSF46565">
    <property type="entry name" value="Chaperone J-domain"/>
    <property type="match status" value="1"/>
</dbReference>
<dbReference type="InterPro" id="IPR001623">
    <property type="entry name" value="DnaJ_domain"/>
</dbReference>
<dbReference type="PROSITE" id="PS51188">
    <property type="entry name" value="ZF_CR"/>
    <property type="match status" value="1"/>
</dbReference>
<dbReference type="GO" id="GO:0005737">
    <property type="term" value="C:cytoplasm"/>
    <property type="evidence" value="ECO:0007669"/>
    <property type="project" value="UniProtKB-SubCell"/>
</dbReference>
<dbReference type="InterPro" id="IPR018253">
    <property type="entry name" value="DnaJ_domain_CS"/>
</dbReference>
<dbReference type="PANTHER" id="PTHR43096:SF48">
    <property type="entry name" value="CHAPERONE PROTEIN DNAJ"/>
    <property type="match status" value="1"/>
</dbReference>
<dbReference type="InterPro" id="IPR036869">
    <property type="entry name" value="J_dom_sf"/>
</dbReference>
<feature type="domain" description="CR-type" evidence="14">
    <location>
        <begin position="144"/>
        <end position="226"/>
    </location>
</feature>
<evidence type="ECO:0000259" key="13">
    <source>
        <dbReference type="PROSITE" id="PS50076"/>
    </source>
</evidence>
<evidence type="ECO:0000256" key="10">
    <source>
        <dbReference type="ARBA" id="ARBA00067609"/>
    </source>
</evidence>
<dbReference type="SUPFAM" id="SSF57938">
    <property type="entry name" value="DnaJ/Hsp40 cysteine-rich domain"/>
    <property type="match status" value="1"/>
</dbReference>
<feature type="binding site" evidence="11">
    <location>
        <position position="157"/>
    </location>
    <ligand>
        <name>Zn(2+)</name>
        <dbReference type="ChEBI" id="CHEBI:29105"/>
        <label>1</label>
    </ligand>
</feature>
<keyword evidence="2 11" id="KW-0235">DNA replication</keyword>
<reference evidence="15 16" key="1">
    <citation type="submission" date="2017-09" db="EMBL/GenBank/DDBJ databases">
        <title>Bacterial strain isolated from the female urinary microbiota.</title>
        <authorList>
            <person name="Thomas-White K."/>
            <person name="Kumar N."/>
            <person name="Forster S."/>
            <person name="Putonti C."/>
            <person name="Lawley T."/>
            <person name="Wolfe A.J."/>
        </authorList>
    </citation>
    <scope>NUCLEOTIDE SEQUENCE [LARGE SCALE GENOMIC DNA]</scope>
    <source>
        <strain evidence="15 16">UMB0186</strain>
    </source>
</reference>
<feature type="binding site" evidence="11">
    <location>
        <position position="217"/>
    </location>
    <ligand>
        <name>Zn(2+)</name>
        <dbReference type="ChEBI" id="CHEBI:29105"/>
        <label>1</label>
    </ligand>
</feature>
<comment type="domain">
    <text evidence="11">The J domain is necessary and sufficient to stimulate DnaK ATPase activity. Zinc center 1 plays an important role in the autonomous, DnaK-independent chaperone activity of DnaJ. Zinc center 2 is essential for interaction with DnaK and for DnaJ activity.</text>
</comment>
<keyword evidence="6 11" id="KW-0862">Zinc</keyword>
<dbReference type="SUPFAM" id="SSF49493">
    <property type="entry name" value="HSP40/DnaJ peptide-binding domain"/>
    <property type="match status" value="2"/>
</dbReference>
<dbReference type="HAMAP" id="MF_01152">
    <property type="entry name" value="DnaJ"/>
    <property type="match status" value="1"/>
</dbReference>
<proteinExistence type="inferred from homology"/>
<dbReference type="FunFam" id="2.10.230.10:FF:000002">
    <property type="entry name" value="Molecular chaperone DnaJ"/>
    <property type="match status" value="1"/>
</dbReference>
<dbReference type="OrthoDB" id="9779889at2"/>
<dbReference type="GO" id="GO:0006260">
    <property type="term" value="P:DNA replication"/>
    <property type="evidence" value="ECO:0007669"/>
    <property type="project" value="UniProtKB-KW"/>
</dbReference>
<evidence type="ECO:0000256" key="11">
    <source>
        <dbReference type="HAMAP-Rule" id="MF_01152"/>
    </source>
</evidence>
<keyword evidence="3 11" id="KW-0479">Metal-binding</keyword>
<comment type="function">
    <text evidence="11">Participates actively in the response to hyperosmotic and heat shock by preventing the aggregation of stress-denatured proteins and by disaggregating proteins, also in an autonomous, DnaK-independent fashion. Unfolded proteins bind initially to DnaJ; upon interaction with the DnaJ-bound protein, DnaK hydrolyzes its bound ATP, resulting in the formation of a stable complex. GrpE releases ADP from DnaK; ATP binding to DnaK triggers the release of the substrate protein, thus completing the reaction cycle. Several rounds of ATP-dependent interactions between DnaJ, DnaK and GrpE are required for fully efficient folding. Also involved, together with DnaK and GrpE, in the DNA replication of plasmids through activation of initiation proteins.</text>
</comment>
<dbReference type="GO" id="GO:0008270">
    <property type="term" value="F:zinc ion binding"/>
    <property type="evidence" value="ECO:0007669"/>
    <property type="project" value="UniProtKB-UniRule"/>
</dbReference>
<feature type="repeat" description="CXXCXGXG motif" evidence="11">
    <location>
        <begin position="200"/>
        <end position="207"/>
    </location>
</feature>
<evidence type="ECO:0000313" key="16">
    <source>
        <dbReference type="Proteomes" id="UP000235670"/>
    </source>
</evidence>
<dbReference type="InterPro" id="IPR012724">
    <property type="entry name" value="DnaJ"/>
</dbReference>
<gene>
    <name evidence="11 15" type="primary">dnaJ</name>
    <name evidence="15" type="ORF">CJ218_03080</name>
</gene>
<dbReference type="CDD" id="cd06257">
    <property type="entry name" value="DnaJ"/>
    <property type="match status" value="1"/>
</dbReference>
<dbReference type="Pfam" id="PF01556">
    <property type="entry name" value="DnaJ_C"/>
    <property type="match status" value="1"/>
</dbReference>
<dbReference type="GO" id="GO:0042026">
    <property type="term" value="P:protein refolding"/>
    <property type="evidence" value="ECO:0007669"/>
    <property type="project" value="TreeGrafter"/>
</dbReference>
<dbReference type="PRINTS" id="PR00625">
    <property type="entry name" value="JDOMAIN"/>
</dbReference>
<dbReference type="EMBL" id="PNGT01000002">
    <property type="protein sequence ID" value="PMC52893.1"/>
    <property type="molecule type" value="Genomic_DNA"/>
</dbReference>
<comment type="similarity">
    <text evidence="9 11">Belongs to the DnaJ family.</text>
</comment>
<dbReference type="PANTHER" id="PTHR43096">
    <property type="entry name" value="DNAJ HOMOLOG 1, MITOCHONDRIAL-RELATED"/>
    <property type="match status" value="1"/>
</dbReference>
<dbReference type="GO" id="GO:0009408">
    <property type="term" value="P:response to heat"/>
    <property type="evidence" value="ECO:0007669"/>
    <property type="project" value="InterPro"/>
</dbReference>
<dbReference type="InterPro" id="IPR001305">
    <property type="entry name" value="HSP_DnaJ_Cys-rich_dom"/>
</dbReference>
<dbReference type="FunFam" id="1.10.287.110:FF:000031">
    <property type="entry name" value="Molecular chaperone DnaJ"/>
    <property type="match status" value="1"/>
</dbReference>
<evidence type="ECO:0000256" key="5">
    <source>
        <dbReference type="ARBA" id="ARBA00022771"/>
    </source>
</evidence>
<feature type="zinc finger region" description="CR-type" evidence="12">
    <location>
        <begin position="144"/>
        <end position="226"/>
    </location>
</feature>
<keyword evidence="8 11" id="KW-0143">Chaperone</keyword>
<keyword evidence="5 11" id="KW-0863">Zinc-finger</keyword>
<dbReference type="Gene3D" id="2.60.260.20">
    <property type="entry name" value="Urease metallochaperone UreE, N-terminal domain"/>
    <property type="match status" value="2"/>
</dbReference>
<dbReference type="GO" id="GO:0051082">
    <property type="term" value="F:unfolded protein binding"/>
    <property type="evidence" value="ECO:0007669"/>
    <property type="project" value="UniProtKB-UniRule"/>
</dbReference>
<evidence type="ECO:0000256" key="8">
    <source>
        <dbReference type="ARBA" id="ARBA00023186"/>
    </source>
</evidence>
<dbReference type="Pfam" id="PF00226">
    <property type="entry name" value="DnaJ"/>
    <property type="match status" value="1"/>
</dbReference>
<dbReference type="Gene3D" id="1.10.287.110">
    <property type="entry name" value="DnaJ domain"/>
    <property type="match status" value="1"/>
</dbReference>
<dbReference type="CDD" id="cd10747">
    <property type="entry name" value="DnaJ_C"/>
    <property type="match status" value="1"/>
</dbReference>
<evidence type="ECO:0000256" key="3">
    <source>
        <dbReference type="ARBA" id="ARBA00022723"/>
    </source>
</evidence>
<feature type="domain" description="J" evidence="13">
    <location>
        <begin position="5"/>
        <end position="69"/>
    </location>
</feature>
<evidence type="ECO:0000256" key="2">
    <source>
        <dbReference type="ARBA" id="ARBA00022705"/>
    </source>
</evidence>
<organism evidence="15 16">
    <name type="scientific">Gemella sanguinis</name>
    <dbReference type="NCBI Taxonomy" id="84135"/>
    <lineage>
        <taxon>Bacteria</taxon>
        <taxon>Bacillati</taxon>
        <taxon>Bacillota</taxon>
        <taxon>Bacilli</taxon>
        <taxon>Bacillales</taxon>
        <taxon>Gemellaceae</taxon>
        <taxon>Gemella</taxon>
    </lineage>
</organism>
<feature type="repeat" description="CXXCXGXG motif" evidence="11">
    <location>
        <begin position="157"/>
        <end position="164"/>
    </location>
</feature>
<dbReference type="NCBIfam" id="TIGR02349">
    <property type="entry name" value="DnaJ_bact"/>
    <property type="match status" value="1"/>
</dbReference>
<sequence length="388" mass="42251">MAKRDYYEVLGLSKGASAAEIKKAYRKLSKQYHPDINKEEGAEEKFKEITEAYEVLSDENKKAQYDQFGHAAFDGGAGGQGGFGGFGGFGGGFSGGFSGGFDDLGDIFSSFFGGGGGRRNPNAPRQGDDLLHRMHITFEESVFGTKKTIKLRKDVECDHCHGTGAKDSSSVTECHRCHGSGQEAVYQDTPFGRIQSQRTCSECQGRGKIIKDKCPHCFGKGYNNKEVEYEVEIPAGISSGQRVRLQGKGGAGENGGPAGDLFIEVSVSSDSYFQREDDDIYTELELSPAQAALGTKVDVRTLTGVIELNVPAGTQHGRKFRLAGKGVKNVMGYGQGDHYIVVSIKIPKSLSSKERELYLQLAKLKDEKVEEDESFIDKVSRKAKDLFD</sequence>
<dbReference type="SMART" id="SM00271">
    <property type="entry name" value="DnaJ"/>
    <property type="match status" value="1"/>
</dbReference>
<feature type="repeat" description="CXXCXGXG motif" evidence="11">
    <location>
        <begin position="174"/>
        <end position="181"/>
    </location>
</feature>
<dbReference type="STRING" id="84135.GCA_001052115_00131"/>
<keyword evidence="4 11" id="KW-0677">Repeat</keyword>
<dbReference type="InterPro" id="IPR036410">
    <property type="entry name" value="HSP_DnaJ_Cys-rich_dom_sf"/>
</dbReference>
<evidence type="ECO:0000256" key="9">
    <source>
        <dbReference type="ARBA" id="ARBA00061004"/>
    </source>
</evidence>